<keyword evidence="1" id="KW-1133">Transmembrane helix</keyword>
<comment type="caution">
    <text evidence="2">The sequence shown here is derived from an EMBL/GenBank/DDBJ whole genome shotgun (WGS) entry which is preliminary data.</text>
</comment>
<organism evidence="2 3">
    <name type="scientific">Streptococcus panodentis</name>
    <dbReference type="NCBI Taxonomy" id="1581472"/>
    <lineage>
        <taxon>Bacteria</taxon>
        <taxon>Bacillati</taxon>
        <taxon>Bacillota</taxon>
        <taxon>Bacilli</taxon>
        <taxon>Lactobacillales</taxon>
        <taxon>Streptococcaceae</taxon>
        <taxon>Streptococcus</taxon>
    </lineage>
</organism>
<evidence type="ECO:0000256" key="1">
    <source>
        <dbReference type="SAM" id="Phobius"/>
    </source>
</evidence>
<keyword evidence="1" id="KW-0812">Transmembrane</keyword>
<dbReference type="Proteomes" id="UP001519349">
    <property type="component" value="Unassembled WGS sequence"/>
</dbReference>
<dbReference type="Pfam" id="PF13787">
    <property type="entry name" value="HXXEE"/>
    <property type="match status" value="1"/>
</dbReference>
<dbReference type="InterPro" id="IPR025671">
    <property type="entry name" value="HXXEE"/>
</dbReference>
<keyword evidence="1" id="KW-0472">Membrane</keyword>
<accession>A0ABS5AZW0</accession>
<evidence type="ECO:0000313" key="3">
    <source>
        <dbReference type="Proteomes" id="UP001519349"/>
    </source>
</evidence>
<dbReference type="EMBL" id="QFAY01000034">
    <property type="protein sequence ID" value="MBP2622107.1"/>
    <property type="molecule type" value="Genomic_DNA"/>
</dbReference>
<dbReference type="RefSeq" id="WP_128836951.1">
    <property type="nucleotide sequence ID" value="NZ_QFAY01000034.1"/>
</dbReference>
<keyword evidence="3" id="KW-1185">Reference proteome</keyword>
<feature type="transmembrane region" description="Helical" evidence="1">
    <location>
        <begin position="64"/>
        <end position="95"/>
    </location>
</feature>
<name>A0ABS5AZW0_9STRE</name>
<proteinExistence type="predicted"/>
<feature type="transmembrane region" description="Helical" evidence="1">
    <location>
        <begin position="136"/>
        <end position="156"/>
    </location>
</feature>
<feature type="transmembrane region" description="Helical" evidence="1">
    <location>
        <begin position="107"/>
        <end position="130"/>
    </location>
</feature>
<protein>
    <submittedName>
        <fullName evidence="2">HXXEE domain-containing protein</fullName>
    </submittedName>
</protein>
<sequence length="178" mass="20344">MPISLLSFVTLSLFMLHEFDEIILIRPWIQQNENNPRFQTEMFIAGKKAYPSTEGIAAAIAEEFLIAFLIFLMAIVWQIPELALALGFCHTLHLLGHITQVLRFRRWVPGGFTAVATFPILILIFIFYLAYQPVSWLLILLLSPFLMVIILLNLSLLHSQAGYIQSCILRLTRTQNKG</sequence>
<evidence type="ECO:0000313" key="2">
    <source>
        <dbReference type="EMBL" id="MBP2622107.1"/>
    </source>
</evidence>
<gene>
    <name evidence="2" type="ORF">DHL47_12420</name>
</gene>
<reference evidence="2 3" key="1">
    <citation type="submission" date="2018-05" db="EMBL/GenBank/DDBJ databases">
        <title>Draft genome sequence of Streptococcus panodentis CCUG 70867T.</title>
        <authorList>
            <person name="Salva-Serra F."/>
            <person name="Mendez V."/>
            <person name="Jaen-Luchoro D."/>
            <person name="Gonzales-Siles L."/>
            <person name="Karlsson R."/>
            <person name="Engstrom-Jakobsson H."/>
            <person name="Busquets A."/>
            <person name="Gomila M."/>
            <person name="Pineiro-Iglesias B."/>
            <person name="Bennasar-Figueras A."/>
            <person name="Seeger M."/>
            <person name="Moore E."/>
        </authorList>
    </citation>
    <scope>NUCLEOTIDE SEQUENCE [LARGE SCALE GENOMIC DNA]</scope>
    <source>
        <strain evidence="2 3">CCUG 70867</strain>
    </source>
</reference>